<evidence type="ECO:0000256" key="1">
    <source>
        <dbReference type="SAM" id="MobiDB-lite"/>
    </source>
</evidence>
<dbReference type="VEuPathDB" id="FungiDB:RhiirA1_47914"/>
<dbReference type="Gene3D" id="2.170.260.10">
    <property type="entry name" value="paz domain"/>
    <property type="match status" value="1"/>
</dbReference>
<accession>A0A2N0PK20</accession>
<evidence type="ECO:0000313" key="2">
    <source>
        <dbReference type="EMBL" id="PKC07176.1"/>
    </source>
</evidence>
<sequence length="202" mass="23633">MRDARVEELEQKNTIVEQGVTSVSVQPQNDKEAILEVLLSIDIPVSAVNVPSFVMDQKSSERKPEAIAKRSVPADREMDIFWTRYIRKSSVDRVKIHYYWPQIERFTQTPASQTMFKKDGDTIDVRTYFQKARNKRLIYPFLPCVVVRRDIFLEICDVIPTKFKIMRSMLSILLMGESDEEEKEVEEESEKNKEKQNARNPT</sequence>
<name>A0A2N0PK20_9GLOM</name>
<dbReference type="VEuPathDB" id="FungiDB:RhiirFUN_014313"/>
<dbReference type="CDD" id="cd02846">
    <property type="entry name" value="PAZ_argonaute_like"/>
    <property type="match status" value="1"/>
</dbReference>
<dbReference type="SUPFAM" id="SSF101690">
    <property type="entry name" value="PAZ domain"/>
    <property type="match status" value="1"/>
</dbReference>
<dbReference type="AlphaFoldDB" id="A0A2N0PK20"/>
<feature type="compositionally biased region" description="Basic and acidic residues" evidence="1">
    <location>
        <begin position="190"/>
        <end position="202"/>
    </location>
</feature>
<organism evidence="2 3">
    <name type="scientific">Rhizophagus irregularis</name>
    <dbReference type="NCBI Taxonomy" id="588596"/>
    <lineage>
        <taxon>Eukaryota</taxon>
        <taxon>Fungi</taxon>
        <taxon>Fungi incertae sedis</taxon>
        <taxon>Mucoromycota</taxon>
        <taxon>Glomeromycotina</taxon>
        <taxon>Glomeromycetes</taxon>
        <taxon>Glomerales</taxon>
        <taxon>Glomeraceae</taxon>
        <taxon>Rhizophagus</taxon>
    </lineage>
</organism>
<reference evidence="2 3" key="1">
    <citation type="submission" date="2016-04" db="EMBL/GenBank/DDBJ databases">
        <title>Genome analyses suggest a sexual origin of heterokaryosis in a supposedly ancient asexual fungus.</title>
        <authorList>
            <person name="Ropars J."/>
            <person name="Sedzielewska K."/>
            <person name="Noel J."/>
            <person name="Charron P."/>
            <person name="Farinelli L."/>
            <person name="Marton T."/>
            <person name="Kruger M."/>
            <person name="Pelin A."/>
            <person name="Brachmann A."/>
            <person name="Corradi N."/>
        </authorList>
    </citation>
    <scope>NUCLEOTIDE SEQUENCE [LARGE SCALE GENOMIC DNA]</scope>
    <source>
        <strain evidence="2 3">A5</strain>
    </source>
</reference>
<gene>
    <name evidence="2" type="ORF">RhiirA5_480719</name>
</gene>
<evidence type="ECO:0000313" key="3">
    <source>
        <dbReference type="Proteomes" id="UP000232722"/>
    </source>
</evidence>
<comment type="caution">
    <text evidence="2">The sequence shown here is derived from an EMBL/GenBank/DDBJ whole genome shotgun (WGS) entry which is preliminary data.</text>
</comment>
<dbReference type="InterPro" id="IPR036085">
    <property type="entry name" value="PAZ_dom_sf"/>
</dbReference>
<feature type="region of interest" description="Disordered" evidence="1">
    <location>
        <begin position="177"/>
        <end position="202"/>
    </location>
</feature>
<reference evidence="2 3" key="2">
    <citation type="submission" date="2017-09" db="EMBL/GenBank/DDBJ databases">
        <title>Extensive intraspecific genome diversity in a model arbuscular mycorrhizal fungus.</title>
        <authorList>
            <person name="Chen E.C."/>
            <person name="Morin E."/>
            <person name="Beaudet D."/>
            <person name="Noel J."/>
            <person name="Ndikumana S."/>
            <person name="Charron P."/>
            <person name="St-Onge C."/>
            <person name="Giorgi J."/>
            <person name="Grigoriev I.V."/>
            <person name="Roux C."/>
            <person name="Martin F.M."/>
            <person name="Corradi N."/>
        </authorList>
    </citation>
    <scope>NUCLEOTIDE SEQUENCE [LARGE SCALE GENOMIC DNA]</scope>
    <source>
        <strain evidence="2 3">A5</strain>
    </source>
</reference>
<dbReference type="EMBL" id="LLXJ01000669">
    <property type="protein sequence ID" value="PKC07176.1"/>
    <property type="molecule type" value="Genomic_DNA"/>
</dbReference>
<feature type="compositionally biased region" description="Acidic residues" evidence="1">
    <location>
        <begin position="177"/>
        <end position="189"/>
    </location>
</feature>
<proteinExistence type="predicted"/>
<dbReference type="GO" id="GO:0003723">
    <property type="term" value="F:RNA binding"/>
    <property type="evidence" value="ECO:0007669"/>
    <property type="project" value="InterPro"/>
</dbReference>
<protein>
    <submittedName>
        <fullName evidence="2">Uncharacterized protein</fullName>
    </submittedName>
</protein>
<dbReference type="Proteomes" id="UP000232722">
    <property type="component" value="Unassembled WGS sequence"/>
</dbReference>
<dbReference type="VEuPathDB" id="FungiDB:FUN_012826"/>